<dbReference type="EMBL" id="BAABJX010000018">
    <property type="protein sequence ID" value="GAA4827141.1"/>
    <property type="molecule type" value="Genomic_DNA"/>
</dbReference>
<comment type="caution">
    <text evidence="1">The sequence shown here is derived from an EMBL/GenBank/DDBJ whole genome shotgun (WGS) entry which is preliminary data.</text>
</comment>
<sequence length="403" mass="46015">MAISTLQAQETYKNAKLIISETDTLTGLVNSQDRINSYEKIIFKDKLTDDKIIFQPGSFLECVLEDGRTLVSRQLVKEDNSKIFVIVEVLEEGKLSLFKYGEQFYVQKQDGPLLELSNEWRDVVINHKPVRQYSNKHIGILTYLFSDAPQLKSQLKELKCNEKSLKKVIYSYNKSKKSVYDTKSSKKISSVTIAGGLYTIGGFSMLSVSNDDADSFELKGKANDLNMYIGGYMKIGAPALSERIYMILALEYDRLGFDYTKEMKKSSYIEHYDVSVHLSRWKVPFGLQYELSHNAWKPYFRISGVYLYQESSESTFNLTRTVTYGDVVQTSEIEPVKLKVNAWSYGGEIGLKKVLNSRLTLFTGLRYEGGYNMILPSKKLIKETYYYSSSISSFKAVVGIELK</sequence>
<evidence type="ECO:0000313" key="1">
    <source>
        <dbReference type="EMBL" id="GAA4827141.1"/>
    </source>
</evidence>
<dbReference type="Proteomes" id="UP001500298">
    <property type="component" value="Unassembled WGS sequence"/>
</dbReference>
<organism evidence="1 2">
    <name type="scientific">Algivirga pacifica</name>
    <dbReference type="NCBI Taxonomy" id="1162670"/>
    <lineage>
        <taxon>Bacteria</taxon>
        <taxon>Pseudomonadati</taxon>
        <taxon>Bacteroidota</taxon>
        <taxon>Cytophagia</taxon>
        <taxon>Cytophagales</taxon>
        <taxon>Flammeovirgaceae</taxon>
        <taxon>Algivirga</taxon>
    </lineage>
</organism>
<accession>A0ABP9D516</accession>
<proteinExistence type="predicted"/>
<reference evidence="2" key="1">
    <citation type="journal article" date="2019" name="Int. J. Syst. Evol. Microbiol.">
        <title>The Global Catalogue of Microorganisms (GCM) 10K type strain sequencing project: providing services to taxonomists for standard genome sequencing and annotation.</title>
        <authorList>
            <consortium name="The Broad Institute Genomics Platform"/>
            <consortium name="The Broad Institute Genome Sequencing Center for Infectious Disease"/>
            <person name="Wu L."/>
            <person name="Ma J."/>
        </authorList>
    </citation>
    <scope>NUCLEOTIDE SEQUENCE [LARGE SCALE GENOMIC DNA]</scope>
    <source>
        <strain evidence="2">JCM 18326</strain>
    </source>
</reference>
<protein>
    <recommendedName>
        <fullName evidence="3">Outer membrane protein beta-barrel domain-containing protein</fullName>
    </recommendedName>
</protein>
<keyword evidence="2" id="KW-1185">Reference proteome</keyword>
<evidence type="ECO:0000313" key="2">
    <source>
        <dbReference type="Proteomes" id="UP001500298"/>
    </source>
</evidence>
<gene>
    <name evidence="1" type="ORF">GCM10023331_09880</name>
</gene>
<evidence type="ECO:0008006" key="3">
    <source>
        <dbReference type="Google" id="ProtNLM"/>
    </source>
</evidence>
<name>A0ABP9D516_9BACT</name>